<dbReference type="Pfam" id="PF11009">
    <property type="entry name" value="BrxC"/>
    <property type="match status" value="1"/>
</dbReference>
<dbReference type="Gene3D" id="3.40.30.10">
    <property type="entry name" value="Glutaredoxin"/>
    <property type="match status" value="1"/>
</dbReference>
<dbReference type="EMBL" id="SNYI01000002">
    <property type="protein sequence ID" value="TDQ31603.1"/>
    <property type="molecule type" value="Genomic_DNA"/>
</dbReference>
<accession>A0A4V3D3W7</accession>
<dbReference type="InterPro" id="IPR036249">
    <property type="entry name" value="Thioredoxin-like_sf"/>
</dbReference>
<dbReference type="SUPFAM" id="SSF52833">
    <property type="entry name" value="Thioredoxin-like"/>
    <property type="match status" value="1"/>
</dbReference>
<comment type="caution">
    <text evidence="1">The sequence shown here is derived from an EMBL/GenBank/DDBJ whole genome shotgun (WGS) entry which is preliminary data.</text>
</comment>
<keyword evidence="2" id="KW-1185">Reference proteome</keyword>
<protein>
    <submittedName>
        <fullName evidence="1">Bacillithiol system protein YtxJ</fullName>
    </submittedName>
</protein>
<dbReference type="OrthoDB" id="677051at2"/>
<name>A0A4V3D3W7_9FLAO</name>
<sequence>MGIFNQLFGNKNEDTDPSGKELPWIPLRSVDMLEEIKEKSGSRTQVIFKHSTRCGISRMALRMFESEKLSAGLPADFYFLDLLAHRNISDEIARKFGVTHQSPQLIVIRNGEVVAHTSHGAIAELSLEKYV</sequence>
<dbReference type="RefSeq" id="WP_133644414.1">
    <property type="nucleotide sequence ID" value="NZ_SNYI01000002.1"/>
</dbReference>
<organism evidence="1 2">
    <name type="scientific">Zeaxanthinibacter enoshimensis</name>
    <dbReference type="NCBI Taxonomy" id="392009"/>
    <lineage>
        <taxon>Bacteria</taxon>
        <taxon>Pseudomonadati</taxon>
        <taxon>Bacteroidota</taxon>
        <taxon>Flavobacteriia</taxon>
        <taxon>Flavobacteriales</taxon>
        <taxon>Flavobacteriaceae</taxon>
        <taxon>Zeaxanthinibacter</taxon>
    </lineage>
</organism>
<gene>
    <name evidence="1" type="ORF">CLV82_2312</name>
</gene>
<dbReference type="InterPro" id="IPR022551">
    <property type="entry name" value="BrxC"/>
</dbReference>
<proteinExistence type="predicted"/>
<dbReference type="CDD" id="cd02947">
    <property type="entry name" value="TRX_family"/>
    <property type="match status" value="1"/>
</dbReference>
<dbReference type="AlphaFoldDB" id="A0A4V3D3W7"/>
<evidence type="ECO:0000313" key="1">
    <source>
        <dbReference type="EMBL" id="TDQ31603.1"/>
    </source>
</evidence>
<reference evidence="1 2" key="1">
    <citation type="submission" date="2019-03" db="EMBL/GenBank/DDBJ databases">
        <title>Genomic Encyclopedia of Archaeal and Bacterial Type Strains, Phase II (KMG-II): from individual species to whole genera.</title>
        <authorList>
            <person name="Goeker M."/>
        </authorList>
    </citation>
    <scope>NUCLEOTIDE SEQUENCE [LARGE SCALE GENOMIC DNA]</scope>
    <source>
        <strain evidence="1 2">DSM 18435</strain>
    </source>
</reference>
<dbReference type="Proteomes" id="UP000295468">
    <property type="component" value="Unassembled WGS sequence"/>
</dbReference>
<evidence type="ECO:0000313" key="2">
    <source>
        <dbReference type="Proteomes" id="UP000295468"/>
    </source>
</evidence>
<dbReference type="NCBIfam" id="TIGR04019">
    <property type="entry name" value="B_thiol_YtxJ"/>
    <property type="match status" value="1"/>
</dbReference>